<comment type="cofactor">
    <cofactor evidence="1 3">
        <name>heme</name>
        <dbReference type="ChEBI" id="CHEBI:30413"/>
    </cofactor>
</comment>
<dbReference type="PRINTS" id="PR00463">
    <property type="entry name" value="EP450I"/>
</dbReference>
<dbReference type="Gene3D" id="1.10.630.10">
    <property type="entry name" value="Cytochrome P450"/>
    <property type="match status" value="1"/>
</dbReference>
<protein>
    <submittedName>
        <fullName evidence="5">Cytochrome P450</fullName>
    </submittedName>
</protein>
<keyword evidence="3 4" id="KW-0479">Metal-binding</keyword>
<keyword evidence="4" id="KW-0503">Monooxygenase</keyword>
<dbReference type="EMBL" id="SLXQ01000001">
    <property type="protein sequence ID" value="TCP56902.1"/>
    <property type="molecule type" value="Genomic_DNA"/>
</dbReference>
<accession>A0A4R2R2E6</accession>
<dbReference type="InterPro" id="IPR036396">
    <property type="entry name" value="Cyt_P450_sf"/>
</dbReference>
<dbReference type="PANTHER" id="PTHR24305">
    <property type="entry name" value="CYTOCHROME P450"/>
    <property type="match status" value="1"/>
</dbReference>
<comment type="similarity">
    <text evidence="2 4">Belongs to the cytochrome P450 family.</text>
</comment>
<evidence type="ECO:0000313" key="5">
    <source>
        <dbReference type="EMBL" id="TCP56902.1"/>
    </source>
</evidence>
<reference evidence="5 6" key="1">
    <citation type="submission" date="2019-03" db="EMBL/GenBank/DDBJ databases">
        <title>Genomic Encyclopedia of Type Strains, Phase IV (KMG-IV): sequencing the most valuable type-strain genomes for metagenomic binning, comparative biology and taxonomic classification.</title>
        <authorList>
            <person name="Goeker M."/>
        </authorList>
    </citation>
    <scope>NUCLEOTIDE SEQUENCE [LARGE SCALE GENOMIC DNA]</scope>
    <source>
        <strain evidence="5 6">DSM 45765</strain>
    </source>
</reference>
<keyword evidence="3 4" id="KW-0349">Heme</keyword>
<dbReference type="SUPFAM" id="SSF48264">
    <property type="entry name" value="Cytochrome P450"/>
    <property type="match status" value="1"/>
</dbReference>
<dbReference type="OrthoDB" id="5290182at2"/>
<comment type="caution">
    <text evidence="5">The sequence shown here is derived from an EMBL/GenBank/DDBJ whole genome shotgun (WGS) entry which is preliminary data.</text>
</comment>
<dbReference type="GO" id="GO:0020037">
    <property type="term" value="F:heme binding"/>
    <property type="evidence" value="ECO:0007669"/>
    <property type="project" value="InterPro"/>
</dbReference>
<feature type="binding site" description="axial binding residue" evidence="3">
    <location>
        <position position="355"/>
    </location>
    <ligand>
        <name>heme</name>
        <dbReference type="ChEBI" id="CHEBI:30413"/>
    </ligand>
    <ligandPart>
        <name>Fe</name>
        <dbReference type="ChEBI" id="CHEBI:18248"/>
    </ligandPart>
</feature>
<evidence type="ECO:0000256" key="4">
    <source>
        <dbReference type="RuleBase" id="RU000461"/>
    </source>
</evidence>
<dbReference type="InterPro" id="IPR001128">
    <property type="entry name" value="Cyt_P450"/>
</dbReference>
<dbReference type="PROSITE" id="PS00086">
    <property type="entry name" value="CYTOCHROME_P450"/>
    <property type="match status" value="1"/>
</dbReference>
<proteinExistence type="inferred from homology"/>
<dbReference type="PRINTS" id="PR00385">
    <property type="entry name" value="P450"/>
</dbReference>
<dbReference type="PANTHER" id="PTHR24305:SF166">
    <property type="entry name" value="CYTOCHROME P450 12A4, MITOCHONDRIAL-RELATED"/>
    <property type="match status" value="1"/>
</dbReference>
<gene>
    <name evidence="5" type="ORF">EV191_101851</name>
</gene>
<evidence type="ECO:0000256" key="2">
    <source>
        <dbReference type="ARBA" id="ARBA00010617"/>
    </source>
</evidence>
<keyword evidence="4" id="KW-0560">Oxidoreductase</keyword>
<keyword evidence="6" id="KW-1185">Reference proteome</keyword>
<dbReference type="InterPro" id="IPR002401">
    <property type="entry name" value="Cyt_P450_E_grp-I"/>
</dbReference>
<dbReference type="InterPro" id="IPR050121">
    <property type="entry name" value="Cytochrome_P450_monoxygenase"/>
</dbReference>
<evidence type="ECO:0000256" key="3">
    <source>
        <dbReference type="PIRSR" id="PIRSR602401-1"/>
    </source>
</evidence>
<name>A0A4R2R2E6_9PSEU</name>
<dbReference type="AlphaFoldDB" id="A0A4R2R2E6"/>
<dbReference type="Proteomes" id="UP000294911">
    <property type="component" value="Unassembled WGS sequence"/>
</dbReference>
<sequence length="413" mass="46248">MNLNEIRMAARIVPFLEHNQHARPRLLEVRTEAPRKVLLWDAPTIEWIWRSDTTFGHPGSRSMRPVLGTDSMLWLDGERHTMYRKTLSPFLNGRALRGYRDTISSITESAIDRHWSVGSEVPIAEWTRGITLSIISRVLLGSTDSDVLARFSEWMEDVLGSTRRIMMYRYLKGGLPPASASLDEALLDAARAADYPSIARVLLDESGPLGNLDDREVRDQIVTLLFAGHETTASSIATALVLLDRHPKVRAELLDELDATSADGMEGNEVPLLQATAREVLRLRPPVPVAANREMTEPGEICGRQLPAGTMLSPCPFLAHREHFDRADRFDPHRFLGKRPATSEFFPFGGGKRHCLGSQLAEAEIRMIVAAVLRRRSWQCVAGRGSTEQRQQRVHTLAPAPRVKARVTGHRAR</sequence>
<evidence type="ECO:0000256" key="1">
    <source>
        <dbReference type="ARBA" id="ARBA00001971"/>
    </source>
</evidence>
<dbReference type="Pfam" id="PF00067">
    <property type="entry name" value="p450"/>
    <property type="match status" value="1"/>
</dbReference>
<organism evidence="5 6">
    <name type="scientific">Tamaricihabitans halophyticus</name>
    <dbReference type="NCBI Taxonomy" id="1262583"/>
    <lineage>
        <taxon>Bacteria</taxon>
        <taxon>Bacillati</taxon>
        <taxon>Actinomycetota</taxon>
        <taxon>Actinomycetes</taxon>
        <taxon>Pseudonocardiales</taxon>
        <taxon>Pseudonocardiaceae</taxon>
        <taxon>Tamaricihabitans</taxon>
    </lineage>
</organism>
<keyword evidence="3 4" id="KW-0408">Iron</keyword>
<dbReference type="GO" id="GO:0004497">
    <property type="term" value="F:monooxygenase activity"/>
    <property type="evidence" value="ECO:0007669"/>
    <property type="project" value="UniProtKB-KW"/>
</dbReference>
<dbReference type="InterPro" id="IPR017972">
    <property type="entry name" value="Cyt_P450_CS"/>
</dbReference>
<dbReference type="GO" id="GO:0016705">
    <property type="term" value="F:oxidoreductase activity, acting on paired donors, with incorporation or reduction of molecular oxygen"/>
    <property type="evidence" value="ECO:0007669"/>
    <property type="project" value="InterPro"/>
</dbReference>
<dbReference type="GO" id="GO:0005506">
    <property type="term" value="F:iron ion binding"/>
    <property type="evidence" value="ECO:0007669"/>
    <property type="project" value="InterPro"/>
</dbReference>
<evidence type="ECO:0000313" key="6">
    <source>
        <dbReference type="Proteomes" id="UP000294911"/>
    </source>
</evidence>